<organism evidence="10 11">
    <name type="scientific">Mya arenaria</name>
    <name type="common">Soft-shell clam</name>
    <dbReference type="NCBI Taxonomy" id="6604"/>
    <lineage>
        <taxon>Eukaryota</taxon>
        <taxon>Metazoa</taxon>
        <taxon>Spiralia</taxon>
        <taxon>Lophotrochozoa</taxon>
        <taxon>Mollusca</taxon>
        <taxon>Bivalvia</taxon>
        <taxon>Autobranchia</taxon>
        <taxon>Heteroconchia</taxon>
        <taxon>Euheterodonta</taxon>
        <taxon>Imparidentia</taxon>
        <taxon>Neoheterodontei</taxon>
        <taxon>Myida</taxon>
        <taxon>Myoidea</taxon>
        <taxon>Myidae</taxon>
        <taxon>Mya</taxon>
    </lineage>
</organism>
<accession>A0ABY7E6U9</accession>
<keyword evidence="2" id="KW-0217">Developmental protein</keyword>
<keyword evidence="6" id="KW-0175">Coiled coil</keyword>
<evidence type="ECO:0000256" key="1">
    <source>
        <dbReference type="ARBA" id="ARBA00004496"/>
    </source>
</evidence>
<feature type="domain" description="Calponin-homology (CH)" evidence="8">
    <location>
        <begin position="25"/>
        <end position="132"/>
    </location>
</feature>
<evidence type="ECO:0000256" key="5">
    <source>
        <dbReference type="PROSITE-ProRule" id="PRU00069"/>
    </source>
</evidence>
<evidence type="ECO:0000256" key="2">
    <source>
        <dbReference type="ARBA" id="ARBA00022473"/>
    </source>
</evidence>
<dbReference type="Pfam" id="PF00307">
    <property type="entry name" value="CH"/>
    <property type="match status" value="1"/>
</dbReference>
<evidence type="ECO:0000259" key="8">
    <source>
        <dbReference type="PROSITE" id="PS50021"/>
    </source>
</evidence>
<dbReference type="Pfam" id="PF00778">
    <property type="entry name" value="DIX"/>
    <property type="match status" value="1"/>
</dbReference>
<feature type="compositionally biased region" description="Low complexity" evidence="7">
    <location>
        <begin position="206"/>
        <end position="217"/>
    </location>
</feature>
<feature type="compositionally biased region" description="Basic and acidic residues" evidence="7">
    <location>
        <begin position="181"/>
        <end position="199"/>
    </location>
</feature>
<dbReference type="Gene3D" id="1.10.418.10">
    <property type="entry name" value="Calponin-like domain"/>
    <property type="match status" value="1"/>
</dbReference>
<evidence type="ECO:0000256" key="7">
    <source>
        <dbReference type="SAM" id="MobiDB-lite"/>
    </source>
</evidence>
<dbReference type="Gene3D" id="2.40.240.130">
    <property type="match status" value="1"/>
</dbReference>
<feature type="compositionally biased region" description="Low complexity" evidence="7">
    <location>
        <begin position="171"/>
        <end position="180"/>
    </location>
</feature>
<dbReference type="CDD" id="cd21213">
    <property type="entry name" value="CH_DIXDC1"/>
    <property type="match status" value="1"/>
</dbReference>
<feature type="domain" description="DIX" evidence="9">
    <location>
        <begin position="493"/>
        <end position="573"/>
    </location>
</feature>
<gene>
    <name evidence="10" type="ORF">MAR_020029</name>
</gene>
<dbReference type="InterPro" id="IPR001158">
    <property type="entry name" value="DIX"/>
</dbReference>
<keyword evidence="3" id="KW-0963">Cytoplasm</keyword>
<evidence type="ECO:0000256" key="4">
    <source>
        <dbReference type="ARBA" id="ARBA00022687"/>
    </source>
</evidence>
<dbReference type="Proteomes" id="UP001164746">
    <property type="component" value="Chromosome 5"/>
</dbReference>
<evidence type="ECO:0000259" key="9">
    <source>
        <dbReference type="PROSITE" id="PS50841"/>
    </source>
</evidence>
<comment type="subcellular location">
    <subcellularLocation>
        <location evidence="1">Cytoplasm</location>
    </subcellularLocation>
</comment>
<name>A0ABY7E6U9_MYAAR</name>
<protein>
    <submittedName>
        <fullName evidence="10">DIXC1-like protein</fullName>
    </submittedName>
</protein>
<dbReference type="PROSITE" id="PS50021">
    <property type="entry name" value="CH"/>
    <property type="match status" value="1"/>
</dbReference>
<reference evidence="10" key="1">
    <citation type="submission" date="2022-11" db="EMBL/GenBank/DDBJ databases">
        <title>Centuries of genome instability and evolution in soft-shell clam transmissible cancer (bioRxiv).</title>
        <authorList>
            <person name="Hart S.F.M."/>
            <person name="Yonemitsu M.A."/>
            <person name="Giersch R.M."/>
            <person name="Beal B.F."/>
            <person name="Arriagada G."/>
            <person name="Davis B.W."/>
            <person name="Ostrander E.A."/>
            <person name="Goff S.P."/>
            <person name="Metzger M.J."/>
        </authorList>
    </citation>
    <scope>NUCLEOTIDE SEQUENCE</scope>
    <source>
        <strain evidence="10">MELC-2E11</strain>
        <tissue evidence="10">Siphon/mantle</tissue>
    </source>
</reference>
<feature type="compositionally biased region" description="Low complexity" evidence="7">
    <location>
        <begin position="135"/>
        <end position="146"/>
    </location>
</feature>
<sequence>MATQSSTTPSKDGSNPSSSTWMGWNDQLDAYMQWINSQLKKKPGTRLVEDLRNDTRDGVAFIDLLSVIAGEDIAGVHDVPSTYAEMKENVERILHFMAAKKIRMHHIMAKDIVDGNLKSIMRLILALAAHYKPNSVKHSSSSSRGSTKSDRRSPNVSAIAQYRKRHYNNESSSDQYSDSDTSFHADHPRYVPGRERGDVDGASAGSSPTSHVHSPPTLMASSTSSVGADTPLTTLSVMSSVSKSRSADYISCKDSGTELEDSVFTPARGPTVQKAQYDDLLSEYLKLADAMATIKKDLSQLQDLLLSGQPPDGAESRSREYVEGTTPEEQIVILQSQLQQSKDVCQELREDLSKNKLELMKSGLQQRITDQETTISQLKSELLRRDFQKQNFDSEQINISKQIQDKDKMISDLRKDITRRDQRIDHLQHEIQMQIADKESVTKSLKLQVKELGDRFRVVDETGTGADELGVLRESLGSLRQCFSPADPHQHTLDTIEQGISTLLERLPSSHNSSSREITLHDFKGAFDRPGQYRYHFKALDPEFGTVKEEISNEETIIPGWEGKIVAWIEPDTGQ</sequence>
<dbReference type="SMART" id="SM00021">
    <property type="entry name" value="DAX"/>
    <property type="match status" value="1"/>
</dbReference>
<dbReference type="PANTHER" id="PTHR10878">
    <property type="entry name" value="SEGMENT POLARITY PROTEIN DISHEVELLED"/>
    <property type="match status" value="1"/>
</dbReference>
<keyword evidence="4 5" id="KW-0879">Wnt signaling pathway</keyword>
<evidence type="ECO:0000256" key="6">
    <source>
        <dbReference type="SAM" id="Coils"/>
    </source>
</evidence>
<dbReference type="PROSITE" id="PS50841">
    <property type="entry name" value="DIX"/>
    <property type="match status" value="1"/>
</dbReference>
<feature type="coiled-coil region" evidence="6">
    <location>
        <begin position="331"/>
        <end position="381"/>
    </location>
</feature>
<keyword evidence="11" id="KW-1185">Reference proteome</keyword>
<dbReference type="InterPro" id="IPR001715">
    <property type="entry name" value="CH_dom"/>
</dbReference>
<dbReference type="InterPro" id="IPR015506">
    <property type="entry name" value="Dsh/Dvl-rel"/>
</dbReference>
<dbReference type="PANTHER" id="PTHR10878:SF22">
    <property type="entry name" value="DIXIN"/>
    <property type="match status" value="1"/>
</dbReference>
<evidence type="ECO:0000313" key="11">
    <source>
        <dbReference type="Proteomes" id="UP001164746"/>
    </source>
</evidence>
<feature type="region of interest" description="Disordered" evidence="7">
    <location>
        <begin position="135"/>
        <end position="226"/>
    </location>
</feature>
<dbReference type="SUPFAM" id="SSF47576">
    <property type="entry name" value="Calponin-homology domain, CH-domain"/>
    <property type="match status" value="1"/>
</dbReference>
<dbReference type="InterPro" id="IPR036872">
    <property type="entry name" value="CH_dom_sf"/>
</dbReference>
<dbReference type="SMART" id="SM00033">
    <property type="entry name" value="CH"/>
    <property type="match status" value="1"/>
</dbReference>
<feature type="region of interest" description="Disordered" evidence="7">
    <location>
        <begin position="1"/>
        <end position="21"/>
    </location>
</feature>
<dbReference type="EMBL" id="CP111016">
    <property type="protein sequence ID" value="WAR04660.1"/>
    <property type="molecule type" value="Genomic_DNA"/>
</dbReference>
<dbReference type="SUPFAM" id="SSF54236">
    <property type="entry name" value="Ubiquitin-like"/>
    <property type="match status" value="1"/>
</dbReference>
<proteinExistence type="predicted"/>
<dbReference type="InterPro" id="IPR038207">
    <property type="entry name" value="DIX_dom_sf"/>
</dbReference>
<dbReference type="InterPro" id="IPR029071">
    <property type="entry name" value="Ubiquitin-like_domsf"/>
</dbReference>
<evidence type="ECO:0000313" key="10">
    <source>
        <dbReference type="EMBL" id="WAR04660.1"/>
    </source>
</evidence>
<evidence type="ECO:0000256" key="3">
    <source>
        <dbReference type="ARBA" id="ARBA00022490"/>
    </source>
</evidence>